<proteinExistence type="predicted"/>
<sequence>MPALWLSGPESQACLVQLRETERKNKTLLGSSPRVGRGTHAVPRPPSPPLQFLANVGNMCPTVGSATRLRMLILGPGNGLKWHALNWWSDFTSSSSETVNFSKVACKTPQLEWVNVPTTQELSQVSRMGSKGREVFSTSVFARNMWARFFPYVSTRQRGSGIMESSSQQLCSRY</sequence>
<organism evidence="1 2">
    <name type="scientific">Sphaerodactylus townsendi</name>
    <dbReference type="NCBI Taxonomy" id="933632"/>
    <lineage>
        <taxon>Eukaryota</taxon>
        <taxon>Metazoa</taxon>
        <taxon>Chordata</taxon>
        <taxon>Craniata</taxon>
        <taxon>Vertebrata</taxon>
        <taxon>Euteleostomi</taxon>
        <taxon>Lepidosauria</taxon>
        <taxon>Squamata</taxon>
        <taxon>Bifurcata</taxon>
        <taxon>Gekkota</taxon>
        <taxon>Sphaerodactylidae</taxon>
        <taxon>Sphaerodactylus</taxon>
    </lineage>
</organism>
<gene>
    <name evidence="1" type="ORF">K3G42_022353</name>
</gene>
<accession>A0ACB8EIE7</accession>
<reference evidence="1" key="1">
    <citation type="submission" date="2021-08" db="EMBL/GenBank/DDBJ databases">
        <title>The first chromosome-level gecko genome reveals the dynamic sex chromosomes of Neotropical dwarf geckos (Sphaerodactylidae: Sphaerodactylus).</title>
        <authorList>
            <person name="Pinto B.J."/>
            <person name="Keating S.E."/>
            <person name="Gamble T."/>
        </authorList>
    </citation>
    <scope>NUCLEOTIDE SEQUENCE</scope>
    <source>
        <strain evidence="1">TG3544</strain>
    </source>
</reference>
<protein>
    <submittedName>
        <fullName evidence="1">Uncharacterized protein</fullName>
    </submittedName>
</protein>
<evidence type="ECO:0000313" key="1">
    <source>
        <dbReference type="EMBL" id="KAH7992399.1"/>
    </source>
</evidence>
<name>A0ACB8EIE7_9SAUR</name>
<dbReference type="EMBL" id="CM037616">
    <property type="protein sequence ID" value="KAH7992399.1"/>
    <property type="molecule type" value="Genomic_DNA"/>
</dbReference>
<dbReference type="Proteomes" id="UP000827872">
    <property type="component" value="Linkage Group LG03"/>
</dbReference>
<evidence type="ECO:0000313" key="2">
    <source>
        <dbReference type="Proteomes" id="UP000827872"/>
    </source>
</evidence>
<comment type="caution">
    <text evidence="1">The sequence shown here is derived from an EMBL/GenBank/DDBJ whole genome shotgun (WGS) entry which is preliminary data.</text>
</comment>
<keyword evidence="2" id="KW-1185">Reference proteome</keyword>